<dbReference type="EMBL" id="WRPM01000031">
    <property type="protein sequence ID" value="MVT25677.1"/>
    <property type="molecule type" value="Genomic_DNA"/>
</dbReference>
<sequence length="131" mass="14490">MSAIVAETVDLDRARGEIQTIVDLGQRAGIDSAELRQRLKIFYPMVPEHELASVIGIEQDELRDKVSKRDYEEAQATTSVYFAVARENNQKPVSVPHAVLDTKTAWLVAVRAGLRDYPELPGTVLCQVLAG</sequence>
<comment type="caution">
    <text evidence="1">The sequence shown here is derived from an EMBL/GenBank/DDBJ whole genome shotgun (WGS) entry which is preliminary data.</text>
</comment>
<protein>
    <submittedName>
        <fullName evidence="1">Uncharacterized protein</fullName>
    </submittedName>
</protein>
<proteinExistence type="predicted"/>
<organism evidence="1 2">
    <name type="scientific">Nesterenkonia alkaliphila</name>
    <dbReference type="NCBI Taxonomy" id="1463631"/>
    <lineage>
        <taxon>Bacteria</taxon>
        <taxon>Bacillati</taxon>
        <taxon>Actinomycetota</taxon>
        <taxon>Actinomycetes</taxon>
        <taxon>Micrococcales</taxon>
        <taxon>Micrococcaceae</taxon>
        <taxon>Nesterenkonia</taxon>
    </lineage>
</organism>
<dbReference type="RefSeq" id="WP_157321827.1">
    <property type="nucleotide sequence ID" value="NZ_BMFX01000007.1"/>
</dbReference>
<keyword evidence="2" id="KW-1185">Reference proteome</keyword>
<evidence type="ECO:0000313" key="1">
    <source>
        <dbReference type="EMBL" id="MVT25677.1"/>
    </source>
</evidence>
<dbReference type="AlphaFoldDB" id="A0A7K1UGS2"/>
<dbReference type="Proteomes" id="UP000460157">
    <property type="component" value="Unassembled WGS sequence"/>
</dbReference>
<gene>
    <name evidence="1" type="ORF">GNZ21_04750</name>
</gene>
<reference evidence="1 2" key="1">
    <citation type="submission" date="2019-12" db="EMBL/GenBank/DDBJ databases">
        <title>Nesterenkonia muleiensis sp. nov., a novel actinobacterium isolated from sap of Populus euphratica.</title>
        <authorList>
            <person name="Wang R."/>
        </authorList>
    </citation>
    <scope>NUCLEOTIDE SEQUENCE [LARGE SCALE GENOMIC DNA]</scope>
    <source>
        <strain evidence="1 2">F10</strain>
    </source>
</reference>
<evidence type="ECO:0000313" key="2">
    <source>
        <dbReference type="Proteomes" id="UP000460157"/>
    </source>
</evidence>
<name>A0A7K1UGS2_9MICC</name>
<accession>A0A7K1UGS2</accession>